<accession>A0ABT1MDN0</accession>
<dbReference type="Gene3D" id="1.10.287.460">
    <property type="entry name" value="Peptidyl-prolyl cis-trans isomerase, FKBP-type, N-terminal domain"/>
    <property type="match status" value="1"/>
</dbReference>
<keyword evidence="3 5" id="KW-0697">Rotamase</keyword>
<dbReference type="Proteomes" id="UP001205603">
    <property type="component" value="Unassembled WGS sequence"/>
</dbReference>
<dbReference type="Pfam" id="PF00254">
    <property type="entry name" value="FKBP_C"/>
    <property type="match status" value="1"/>
</dbReference>
<name>A0ABT1MDN0_9BACT</name>
<keyword evidence="4 5" id="KW-0413">Isomerase</keyword>
<dbReference type="InterPro" id="IPR001179">
    <property type="entry name" value="PPIase_FKBP_dom"/>
</dbReference>
<reference evidence="8 9" key="1">
    <citation type="submission" date="2022-07" db="EMBL/GenBank/DDBJ databases">
        <title>Fecal culturing of patients with breast cancer.</title>
        <authorList>
            <person name="Teng N.M.Y."/>
            <person name="Kiu R."/>
            <person name="Evans R."/>
            <person name="Baker D.J."/>
            <person name="Zenner C."/>
            <person name="Robinson S.D."/>
            <person name="Hall L.J."/>
        </authorList>
    </citation>
    <scope>NUCLEOTIDE SEQUENCE [LARGE SCALE GENOMIC DNA]</scope>
    <source>
        <strain evidence="8 9">LH1063</strain>
    </source>
</reference>
<comment type="catalytic activity">
    <reaction evidence="1 5 6">
        <text>[protein]-peptidylproline (omega=180) = [protein]-peptidylproline (omega=0)</text>
        <dbReference type="Rhea" id="RHEA:16237"/>
        <dbReference type="Rhea" id="RHEA-COMP:10747"/>
        <dbReference type="Rhea" id="RHEA-COMP:10748"/>
        <dbReference type="ChEBI" id="CHEBI:83833"/>
        <dbReference type="ChEBI" id="CHEBI:83834"/>
        <dbReference type="EC" id="5.2.1.8"/>
    </reaction>
</comment>
<evidence type="ECO:0000256" key="5">
    <source>
        <dbReference type="PROSITE-ProRule" id="PRU00277"/>
    </source>
</evidence>
<dbReference type="SUPFAM" id="SSF54534">
    <property type="entry name" value="FKBP-like"/>
    <property type="match status" value="1"/>
</dbReference>
<dbReference type="NCBIfam" id="NF008602">
    <property type="entry name" value="PRK11570.1"/>
    <property type="match status" value="1"/>
</dbReference>
<comment type="caution">
    <text evidence="8">The sequence shown here is derived from an EMBL/GenBank/DDBJ whole genome shotgun (WGS) entry which is preliminary data.</text>
</comment>
<evidence type="ECO:0000256" key="4">
    <source>
        <dbReference type="ARBA" id="ARBA00023235"/>
    </source>
</evidence>
<sequence>MDKLSYALGLSMGNNFKSSGISKIDVSDFAKGVKAVYENEKPEMTYDEAKQVINEFFTQMQKEITEKNAAEGKKFLDENKKRENVVTLPSGLQYEIMKEGNGEKPKATDKVKCHYHGTLTNGQVFDSSVQRGEPAVFGVNQVIPGWVEALQMMPVGSKWKLYIPSELAYGERGAGDAIAPNSALVFEVELLDIVK</sequence>
<evidence type="ECO:0000313" key="8">
    <source>
        <dbReference type="EMBL" id="MCP9610725.1"/>
    </source>
</evidence>
<dbReference type="EMBL" id="JANDHW010000001">
    <property type="protein sequence ID" value="MCP9610725.1"/>
    <property type="molecule type" value="Genomic_DNA"/>
</dbReference>
<dbReference type="PANTHER" id="PTHR43811">
    <property type="entry name" value="FKBP-TYPE PEPTIDYL-PROLYL CIS-TRANS ISOMERASE FKPA"/>
    <property type="match status" value="1"/>
</dbReference>
<dbReference type="InterPro" id="IPR046357">
    <property type="entry name" value="PPIase_dom_sf"/>
</dbReference>
<dbReference type="InterPro" id="IPR036944">
    <property type="entry name" value="PPIase_FKBP_N_sf"/>
</dbReference>
<dbReference type="Pfam" id="PF01346">
    <property type="entry name" value="FKBP_N"/>
    <property type="match status" value="1"/>
</dbReference>
<protein>
    <recommendedName>
        <fullName evidence="6">Peptidyl-prolyl cis-trans isomerase</fullName>
        <ecNumber evidence="6">5.2.1.8</ecNumber>
    </recommendedName>
</protein>
<evidence type="ECO:0000256" key="3">
    <source>
        <dbReference type="ARBA" id="ARBA00023110"/>
    </source>
</evidence>
<evidence type="ECO:0000259" key="7">
    <source>
        <dbReference type="PROSITE" id="PS50059"/>
    </source>
</evidence>
<feature type="domain" description="PPIase FKBP-type" evidence="7">
    <location>
        <begin position="108"/>
        <end position="194"/>
    </location>
</feature>
<keyword evidence="9" id="KW-1185">Reference proteome</keyword>
<proteinExistence type="inferred from homology"/>
<dbReference type="RefSeq" id="WP_255025289.1">
    <property type="nucleotide sequence ID" value="NZ_JANDHW010000001.1"/>
</dbReference>
<dbReference type="GO" id="GO:0016853">
    <property type="term" value="F:isomerase activity"/>
    <property type="evidence" value="ECO:0007669"/>
    <property type="project" value="UniProtKB-KW"/>
</dbReference>
<gene>
    <name evidence="8" type="ORF">NMU02_01275</name>
</gene>
<evidence type="ECO:0000313" key="9">
    <source>
        <dbReference type="Proteomes" id="UP001205603"/>
    </source>
</evidence>
<dbReference type="EC" id="5.2.1.8" evidence="6"/>
<comment type="similarity">
    <text evidence="2 6">Belongs to the FKBP-type PPIase family.</text>
</comment>
<dbReference type="PROSITE" id="PS50059">
    <property type="entry name" value="FKBP_PPIASE"/>
    <property type="match status" value="1"/>
</dbReference>
<organism evidence="8 9">
    <name type="scientific">Coprobacter tertius</name>
    <dbReference type="NCBI Taxonomy" id="2944915"/>
    <lineage>
        <taxon>Bacteria</taxon>
        <taxon>Pseudomonadati</taxon>
        <taxon>Bacteroidota</taxon>
        <taxon>Bacteroidia</taxon>
        <taxon>Bacteroidales</taxon>
        <taxon>Barnesiellaceae</taxon>
        <taxon>Coprobacter</taxon>
    </lineage>
</organism>
<dbReference type="Gene3D" id="3.10.50.40">
    <property type="match status" value="1"/>
</dbReference>
<evidence type="ECO:0000256" key="6">
    <source>
        <dbReference type="RuleBase" id="RU003915"/>
    </source>
</evidence>
<dbReference type="PANTHER" id="PTHR43811:SF19">
    <property type="entry name" value="39 KDA FK506-BINDING NUCLEAR PROTEIN"/>
    <property type="match status" value="1"/>
</dbReference>
<evidence type="ECO:0000256" key="2">
    <source>
        <dbReference type="ARBA" id="ARBA00006577"/>
    </source>
</evidence>
<evidence type="ECO:0000256" key="1">
    <source>
        <dbReference type="ARBA" id="ARBA00000971"/>
    </source>
</evidence>
<dbReference type="InterPro" id="IPR000774">
    <property type="entry name" value="PPIase_FKBP_N"/>
</dbReference>